<comment type="caution">
    <text evidence="2">The sequence shown here is derived from an EMBL/GenBank/DDBJ whole genome shotgun (WGS) entry which is preliminary data.</text>
</comment>
<evidence type="ECO:0000313" key="3">
    <source>
        <dbReference type="Proteomes" id="UP001215598"/>
    </source>
</evidence>
<reference evidence="2" key="1">
    <citation type="submission" date="2023-03" db="EMBL/GenBank/DDBJ databases">
        <title>Massive genome expansion in bonnet fungi (Mycena s.s.) driven by repeated elements and novel gene families across ecological guilds.</title>
        <authorList>
            <consortium name="Lawrence Berkeley National Laboratory"/>
            <person name="Harder C.B."/>
            <person name="Miyauchi S."/>
            <person name="Viragh M."/>
            <person name="Kuo A."/>
            <person name="Thoen E."/>
            <person name="Andreopoulos B."/>
            <person name="Lu D."/>
            <person name="Skrede I."/>
            <person name="Drula E."/>
            <person name="Henrissat B."/>
            <person name="Morin E."/>
            <person name="Kohler A."/>
            <person name="Barry K."/>
            <person name="LaButti K."/>
            <person name="Morin E."/>
            <person name="Salamov A."/>
            <person name="Lipzen A."/>
            <person name="Mereny Z."/>
            <person name="Hegedus B."/>
            <person name="Baldrian P."/>
            <person name="Stursova M."/>
            <person name="Weitz H."/>
            <person name="Taylor A."/>
            <person name="Grigoriev I.V."/>
            <person name="Nagy L.G."/>
            <person name="Martin F."/>
            <person name="Kauserud H."/>
        </authorList>
    </citation>
    <scope>NUCLEOTIDE SEQUENCE</scope>
    <source>
        <strain evidence="2">CBHHK182m</strain>
    </source>
</reference>
<dbReference type="Proteomes" id="UP001215598">
    <property type="component" value="Unassembled WGS sequence"/>
</dbReference>
<feature type="compositionally biased region" description="Basic and acidic residues" evidence="1">
    <location>
        <begin position="51"/>
        <end position="60"/>
    </location>
</feature>
<feature type="compositionally biased region" description="Basic residues" evidence="1">
    <location>
        <begin position="40"/>
        <end position="50"/>
    </location>
</feature>
<dbReference type="EMBL" id="JARKIB010000017">
    <property type="protein sequence ID" value="KAJ7769787.1"/>
    <property type="molecule type" value="Genomic_DNA"/>
</dbReference>
<feature type="region of interest" description="Disordered" evidence="1">
    <location>
        <begin position="1"/>
        <end position="72"/>
    </location>
</feature>
<name>A0AAD7JQC2_9AGAR</name>
<evidence type="ECO:0000256" key="1">
    <source>
        <dbReference type="SAM" id="MobiDB-lite"/>
    </source>
</evidence>
<accession>A0AAD7JQC2</accession>
<organism evidence="2 3">
    <name type="scientific">Mycena metata</name>
    <dbReference type="NCBI Taxonomy" id="1033252"/>
    <lineage>
        <taxon>Eukaryota</taxon>
        <taxon>Fungi</taxon>
        <taxon>Dikarya</taxon>
        <taxon>Basidiomycota</taxon>
        <taxon>Agaricomycotina</taxon>
        <taxon>Agaricomycetes</taxon>
        <taxon>Agaricomycetidae</taxon>
        <taxon>Agaricales</taxon>
        <taxon>Marasmiineae</taxon>
        <taxon>Mycenaceae</taxon>
        <taxon>Mycena</taxon>
    </lineage>
</organism>
<dbReference type="AlphaFoldDB" id="A0AAD7JQC2"/>
<proteinExistence type="predicted"/>
<protein>
    <submittedName>
        <fullName evidence="2">Uncharacterized protein</fullName>
    </submittedName>
</protein>
<keyword evidence="3" id="KW-1185">Reference proteome</keyword>
<evidence type="ECO:0000313" key="2">
    <source>
        <dbReference type="EMBL" id="KAJ7769787.1"/>
    </source>
</evidence>
<sequence length="223" mass="24453">MPTVDSFPPPKTALRPKAVPGGPDIPKLPTRGWTSSSCPRRPRKRLSRRRPLPEGPRDAPRSPPVAAYGAPRPRVSTIRVKATDGISLGKKWVRGELSDGVNESGLTSMSPDVVYLTVKIFGYPTSALYCTSFERTSPMEADEGVFERRDAHEPRETLPDPGRSPLVLEGVSSTSSKYVGDRAIDGEANVDPWMMLPLIASAKEDFDRGEATALQTTRRWRVA</sequence>
<feature type="region of interest" description="Disordered" evidence="1">
    <location>
        <begin position="148"/>
        <end position="169"/>
    </location>
</feature>
<feature type="compositionally biased region" description="Basic and acidic residues" evidence="1">
    <location>
        <begin position="148"/>
        <end position="158"/>
    </location>
</feature>
<gene>
    <name evidence="2" type="ORF">B0H16DRAFT_1715438</name>
</gene>